<dbReference type="OrthoDB" id="9797060at2"/>
<evidence type="ECO:0000313" key="2">
    <source>
        <dbReference type="EMBL" id="PTW47021.1"/>
    </source>
</evidence>
<organism evidence="2 3">
    <name type="scientific">Sphingomonas faeni</name>
    <dbReference type="NCBI Taxonomy" id="185950"/>
    <lineage>
        <taxon>Bacteria</taxon>
        <taxon>Pseudomonadati</taxon>
        <taxon>Pseudomonadota</taxon>
        <taxon>Alphaproteobacteria</taxon>
        <taxon>Sphingomonadales</taxon>
        <taxon>Sphingomonadaceae</taxon>
        <taxon>Sphingomonas</taxon>
    </lineage>
</organism>
<dbReference type="AlphaFoldDB" id="A0A2T5U6A3"/>
<gene>
    <name evidence="2" type="ORF">C8J25_104362</name>
</gene>
<evidence type="ECO:0000259" key="1">
    <source>
        <dbReference type="Pfam" id="PF03992"/>
    </source>
</evidence>
<dbReference type="PANTHER" id="PTHR37811">
    <property type="entry name" value="BLL5343 PROTEIN"/>
    <property type="match status" value="1"/>
</dbReference>
<dbReference type="RefSeq" id="WP_107954276.1">
    <property type="nucleotide sequence ID" value="NZ_QAYE01000004.1"/>
</dbReference>
<keyword evidence="2" id="KW-0560">Oxidoreductase</keyword>
<reference evidence="2 3" key="1">
    <citation type="submission" date="2018-04" db="EMBL/GenBank/DDBJ databases">
        <title>Genomic Encyclopedia of Type Strains, Phase III (KMG-III): the genomes of soil and plant-associated and newly described type strains.</title>
        <authorList>
            <person name="Whitman W."/>
        </authorList>
    </citation>
    <scope>NUCLEOTIDE SEQUENCE [LARGE SCALE GENOMIC DNA]</scope>
    <source>
        <strain evidence="2 3">MA-olki</strain>
    </source>
</reference>
<name>A0A2T5U6A3_9SPHN</name>
<dbReference type="Gene3D" id="3.30.70.100">
    <property type="match status" value="1"/>
</dbReference>
<dbReference type="PANTHER" id="PTHR37811:SF2">
    <property type="entry name" value="ABM DOMAIN-CONTAINING PROTEIN"/>
    <property type="match status" value="1"/>
</dbReference>
<dbReference type="Pfam" id="PF03992">
    <property type="entry name" value="ABM"/>
    <property type="match status" value="1"/>
</dbReference>
<feature type="domain" description="ABM" evidence="1">
    <location>
        <begin position="10"/>
        <end position="81"/>
    </location>
</feature>
<dbReference type="SUPFAM" id="SSF54909">
    <property type="entry name" value="Dimeric alpha+beta barrel"/>
    <property type="match status" value="1"/>
</dbReference>
<dbReference type="GO" id="GO:0004497">
    <property type="term" value="F:monooxygenase activity"/>
    <property type="evidence" value="ECO:0007669"/>
    <property type="project" value="UniProtKB-KW"/>
</dbReference>
<dbReference type="InterPro" id="IPR052936">
    <property type="entry name" value="Jasmonate_Hydroxylase-like"/>
</dbReference>
<proteinExistence type="predicted"/>
<accession>A0A2T5U6A3</accession>
<evidence type="ECO:0000313" key="3">
    <source>
        <dbReference type="Proteomes" id="UP000244013"/>
    </source>
</evidence>
<sequence>MNDDRAGQIAVIFVSIRNDADAAGYGEAAMAMDALAAAQPGYRGVDSAREAGGMGITVSYWADDAAAIAWRDHPEHTTIRERGRALWYDSYSVNVARIERAYEWRRP</sequence>
<dbReference type="InterPro" id="IPR007138">
    <property type="entry name" value="ABM_dom"/>
</dbReference>
<protein>
    <submittedName>
        <fullName evidence="2">Heme-degrading monooxygenase HmoA</fullName>
    </submittedName>
</protein>
<comment type="caution">
    <text evidence="2">The sequence shown here is derived from an EMBL/GenBank/DDBJ whole genome shotgun (WGS) entry which is preliminary data.</text>
</comment>
<dbReference type="EMBL" id="QAYE01000004">
    <property type="protein sequence ID" value="PTW47021.1"/>
    <property type="molecule type" value="Genomic_DNA"/>
</dbReference>
<dbReference type="GeneID" id="91006048"/>
<keyword evidence="2" id="KW-0503">Monooxygenase</keyword>
<dbReference type="Proteomes" id="UP000244013">
    <property type="component" value="Unassembled WGS sequence"/>
</dbReference>
<dbReference type="InterPro" id="IPR011008">
    <property type="entry name" value="Dimeric_a/b-barrel"/>
</dbReference>